<evidence type="ECO:0008006" key="5">
    <source>
        <dbReference type="Google" id="ProtNLM"/>
    </source>
</evidence>
<dbReference type="RefSeq" id="WP_244771068.1">
    <property type="nucleotide sequence ID" value="NZ_CP094929.1"/>
</dbReference>
<proteinExistence type="predicted"/>
<keyword evidence="2" id="KW-0812">Transmembrane</keyword>
<gene>
    <name evidence="3" type="ORF">MUG09_08910</name>
</gene>
<reference evidence="4" key="1">
    <citation type="journal article" date="2024" name="J Bioinform Genom">
        <title>Complete genome sequence of the type strain bacterium Sphaerochaeta associata GLS2t (VKM B-2742)t.</title>
        <authorList>
            <person name="Troshina O.Y."/>
            <person name="Tepeeva A.N."/>
            <person name="Arzamasceva V.O."/>
            <person name="Whitman W.B."/>
            <person name="Varghese N."/>
            <person name="Shapiro N."/>
            <person name="Woyke T."/>
            <person name="Kripides N.C."/>
            <person name="Vasilenko O.V."/>
        </authorList>
    </citation>
    <scope>NUCLEOTIDE SEQUENCE [LARGE SCALE GENOMIC DNA]</scope>
    <source>
        <strain evidence="4">GLS2T</strain>
    </source>
</reference>
<evidence type="ECO:0000256" key="1">
    <source>
        <dbReference type="SAM" id="Coils"/>
    </source>
</evidence>
<feature type="coiled-coil region" evidence="1">
    <location>
        <begin position="294"/>
        <end position="328"/>
    </location>
</feature>
<protein>
    <recommendedName>
        <fullName evidence="5">Rad50/SbcC-type AAA domain-containing protein</fullName>
    </recommendedName>
</protein>
<dbReference type="PANTHER" id="PTHR41259">
    <property type="entry name" value="DOUBLE-STRAND BREAK REPAIR RAD50 ATPASE, PUTATIVE-RELATED"/>
    <property type="match status" value="1"/>
</dbReference>
<dbReference type="SUPFAM" id="SSF52540">
    <property type="entry name" value="P-loop containing nucleoside triphosphate hydrolases"/>
    <property type="match status" value="1"/>
</dbReference>
<dbReference type="Gene3D" id="3.40.50.300">
    <property type="entry name" value="P-loop containing nucleotide triphosphate hydrolases"/>
    <property type="match status" value="2"/>
</dbReference>
<evidence type="ECO:0000256" key="2">
    <source>
        <dbReference type="SAM" id="Phobius"/>
    </source>
</evidence>
<keyword evidence="2" id="KW-0472">Membrane</keyword>
<keyword evidence="2" id="KW-1133">Transmembrane helix</keyword>
<dbReference type="EMBL" id="CP094929">
    <property type="protein sequence ID" value="UOM49674.1"/>
    <property type="molecule type" value="Genomic_DNA"/>
</dbReference>
<dbReference type="Proteomes" id="UP000829708">
    <property type="component" value="Chromosome"/>
</dbReference>
<keyword evidence="4" id="KW-1185">Reference proteome</keyword>
<dbReference type="PANTHER" id="PTHR41259:SF1">
    <property type="entry name" value="DOUBLE-STRAND BREAK REPAIR RAD50 ATPASE, PUTATIVE-RELATED"/>
    <property type="match status" value="1"/>
</dbReference>
<evidence type="ECO:0000313" key="3">
    <source>
        <dbReference type="EMBL" id="UOM49674.1"/>
    </source>
</evidence>
<feature type="transmembrane region" description="Helical" evidence="2">
    <location>
        <begin position="417"/>
        <end position="434"/>
    </location>
</feature>
<organism evidence="3 4">
    <name type="scientific">Sphaerochaeta associata</name>
    <dbReference type="NCBI Taxonomy" id="1129264"/>
    <lineage>
        <taxon>Bacteria</taxon>
        <taxon>Pseudomonadati</taxon>
        <taxon>Spirochaetota</taxon>
        <taxon>Spirochaetia</taxon>
        <taxon>Spirochaetales</taxon>
        <taxon>Sphaerochaetaceae</taxon>
        <taxon>Sphaerochaeta</taxon>
    </lineage>
</organism>
<dbReference type="InterPro" id="IPR027417">
    <property type="entry name" value="P-loop_NTPase"/>
</dbReference>
<evidence type="ECO:0000313" key="4">
    <source>
        <dbReference type="Proteomes" id="UP000829708"/>
    </source>
</evidence>
<sequence length="1140" mass="128324">MAKQHQFTSFSLFRAPGFPSHTFPDLRSLHGGLNVVHGPNGVGKTTMVSTMRGLLFASDCPKNLEAEALVMSGGQTWHLSLSQGRLVQKRLDTGEEIRLPGRNDEYADAYWFPLHELLESVGSQGVFLQAIQKEMQGGIDLQLALRQAKGIAAFSNGRIKLASSVTEAYKAYDAIRTELQANVSLKTEIARLERELSRQAYLQQTSERLKSVQAYLQTLEKRRALLADLQGYDSTLALLNEHTFKDARALQAALEQADEAVRERQASIKVDQAVLDNLIVDPEFLADPNFIQVITARIDAIKELENQVRSTEKELQSTKSALKVCEEQLSWLVSQAPDQGKLVSMVEKLAKLALSCEPLRCNLAASQAHLRQLGELVEVDLQEKERLESLKTTLLLCIETLGSVNSMPKTKRHSRKVLLLGTVALSLFGSLLSITFSPMLGLLGTLAVAIFGLVFSRNIPNEKYQSLQTLLASYQARLENQLGHFALESFDVAGVSNLLRKVLARMADLERMEGENVRRRNAVQTLEQAKDAYDAWLDEWEQASRALNLTKEPDLQGSQFFHLSPLLKDWVHAVSAHDQSAAQVQHARKQLQAAALDLARLCRLQETEVVDITAGSQNLIHTIQNASKLQDRLQSQKELLVQEEQRQGTVASDLQKLFERLKLASGDLQTLENLQSQYEQYRGLEDQKRGYEQSLNTYPPEIIEFAASTSLDEVMDMVSDAEAELGQLEELREEYGRKRERYDSLCSDTKLEEALFSYEAAKEALEAQRREEVHERMVYTLFEEVKQESESIHVPQVVRHASNWLLRITANRFSLGMGNGTFNAVDTTLGRSFSLAELSSGTRVQLLFAVRMAFLEMLESGGEYHFPVFFDELMANSDDQRSLAIAEAIVEISKDRQVFYCTAQLDEVTKLQDVAKGALQVIRLEDVKRSYRIQESPYSAVKVDTLSVIDPVQDYDAYAKALNIPSPLLYEPIGSLHSWYLCTESEELYAHMKRGFVNAGQVARAGEQYRQRLALVAQAQQLAQTGRPKVFTIHDLSDDDLKLNRSAAYYEALQIFLQEERRTGNDVLQAIEAKVLKGFRDNARDALSSFLYEKGFATDDAPYTVAEVLSRLCLNHPDLYIDSENHRIVQRYLKSLDLEN</sequence>
<keyword evidence="1" id="KW-0175">Coiled coil</keyword>
<accession>A0ABY4D9G7</accession>
<feature type="coiled-coil region" evidence="1">
    <location>
        <begin position="175"/>
        <end position="222"/>
    </location>
</feature>
<name>A0ABY4D9G7_9SPIR</name>
<feature type="coiled-coil region" evidence="1">
    <location>
        <begin position="623"/>
        <end position="771"/>
    </location>
</feature>
<feature type="coiled-coil region" evidence="1">
    <location>
        <begin position="509"/>
        <end position="539"/>
    </location>
</feature>